<evidence type="ECO:0000259" key="2">
    <source>
        <dbReference type="PROSITE" id="PS51186"/>
    </source>
</evidence>
<dbReference type="CDD" id="cd04301">
    <property type="entry name" value="NAT_SF"/>
    <property type="match status" value="1"/>
</dbReference>
<keyword evidence="1" id="KW-0808">Transferase</keyword>
<dbReference type="EMBL" id="JAVRQU010000003">
    <property type="protein sequence ID" value="KAK5705448.1"/>
    <property type="molecule type" value="Genomic_DNA"/>
</dbReference>
<dbReference type="AlphaFoldDB" id="A0AAN7WGG2"/>
<dbReference type="InterPro" id="IPR050769">
    <property type="entry name" value="NAT_camello-type"/>
</dbReference>
<sequence length="208" mass="23223">MAFTYFTFSNLLSEAHAESMTEVDQSLNPSPNSLNIRRHDINGPVCQQFVVELWAEIGHLAMNMRPFPPEARPSVLPSGSIFLVAETVADEQSLACPDLPYPCVAGSLALVPLEPGARTANGLRQDGKAAEVKRVITRSGQRRRGVAGRLLEAIEDIARTELGLEVLVLETNQAMVDAQKMYERYGWKRREVYGWYNSDESVCYEKHL</sequence>
<dbReference type="SUPFAM" id="SSF55729">
    <property type="entry name" value="Acyl-CoA N-acyltransferases (Nat)"/>
    <property type="match status" value="1"/>
</dbReference>
<dbReference type="Pfam" id="PF00583">
    <property type="entry name" value="Acetyltransf_1"/>
    <property type="match status" value="1"/>
</dbReference>
<dbReference type="PANTHER" id="PTHR13947:SF37">
    <property type="entry name" value="LD18367P"/>
    <property type="match status" value="1"/>
</dbReference>
<feature type="domain" description="N-acetyltransferase" evidence="2">
    <location>
        <begin position="62"/>
        <end position="208"/>
    </location>
</feature>
<dbReference type="Gene3D" id="3.40.630.30">
    <property type="match status" value="1"/>
</dbReference>
<name>A0AAN7WGG2_9PEZI</name>
<dbReference type="InterPro" id="IPR000182">
    <property type="entry name" value="GNAT_dom"/>
</dbReference>
<evidence type="ECO:0000313" key="4">
    <source>
        <dbReference type="Proteomes" id="UP001310594"/>
    </source>
</evidence>
<evidence type="ECO:0000313" key="3">
    <source>
        <dbReference type="EMBL" id="KAK5705448.1"/>
    </source>
</evidence>
<dbReference type="GO" id="GO:0008080">
    <property type="term" value="F:N-acetyltransferase activity"/>
    <property type="evidence" value="ECO:0007669"/>
    <property type="project" value="InterPro"/>
</dbReference>
<dbReference type="PANTHER" id="PTHR13947">
    <property type="entry name" value="GNAT FAMILY N-ACETYLTRANSFERASE"/>
    <property type="match status" value="1"/>
</dbReference>
<accession>A0AAN7WGG2</accession>
<dbReference type="PROSITE" id="PS51186">
    <property type="entry name" value="GNAT"/>
    <property type="match status" value="1"/>
</dbReference>
<dbReference type="Proteomes" id="UP001310594">
    <property type="component" value="Unassembled WGS sequence"/>
</dbReference>
<protein>
    <recommendedName>
        <fullName evidence="2">N-acetyltransferase domain-containing protein</fullName>
    </recommendedName>
</protein>
<organism evidence="3 4">
    <name type="scientific">Elasticomyces elasticus</name>
    <dbReference type="NCBI Taxonomy" id="574655"/>
    <lineage>
        <taxon>Eukaryota</taxon>
        <taxon>Fungi</taxon>
        <taxon>Dikarya</taxon>
        <taxon>Ascomycota</taxon>
        <taxon>Pezizomycotina</taxon>
        <taxon>Dothideomycetes</taxon>
        <taxon>Dothideomycetidae</taxon>
        <taxon>Mycosphaerellales</taxon>
        <taxon>Teratosphaeriaceae</taxon>
        <taxon>Elasticomyces</taxon>
    </lineage>
</organism>
<proteinExistence type="predicted"/>
<comment type="caution">
    <text evidence="3">The sequence shown here is derived from an EMBL/GenBank/DDBJ whole genome shotgun (WGS) entry which is preliminary data.</text>
</comment>
<gene>
    <name evidence="3" type="ORF">LTR97_002566</name>
</gene>
<dbReference type="InterPro" id="IPR016181">
    <property type="entry name" value="Acyl_CoA_acyltransferase"/>
</dbReference>
<reference evidence="3" key="1">
    <citation type="submission" date="2023-08" db="EMBL/GenBank/DDBJ databases">
        <title>Black Yeasts Isolated from many extreme environments.</title>
        <authorList>
            <person name="Coleine C."/>
            <person name="Stajich J.E."/>
            <person name="Selbmann L."/>
        </authorList>
    </citation>
    <scope>NUCLEOTIDE SEQUENCE</scope>
    <source>
        <strain evidence="3">CCFEE 5810</strain>
    </source>
</reference>
<evidence type="ECO:0000256" key="1">
    <source>
        <dbReference type="ARBA" id="ARBA00022679"/>
    </source>
</evidence>